<name>A0AAD9FPV5_PAPLA</name>
<proteinExistence type="predicted"/>
<feature type="compositionally biased region" description="Pro residues" evidence="1">
    <location>
        <begin position="259"/>
        <end position="286"/>
    </location>
</feature>
<dbReference type="AlphaFoldDB" id="A0AAD9FPV5"/>
<comment type="caution">
    <text evidence="2">The sequence shown here is derived from an EMBL/GenBank/DDBJ whole genome shotgun (WGS) entry which is preliminary data.</text>
</comment>
<dbReference type="Proteomes" id="UP001182556">
    <property type="component" value="Unassembled WGS sequence"/>
</dbReference>
<evidence type="ECO:0000256" key="1">
    <source>
        <dbReference type="SAM" id="MobiDB-lite"/>
    </source>
</evidence>
<accession>A0AAD9FPV5</accession>
<evidence type="ECO:0000313" key="3">
    <source>
        <dbReference type="Proteomes" id="UP001182556"/>
    </source>
</evidence>
<keyword evidence="3" id="KW-1185">Reference proteome</keyword>
<sequence>MSSPALARSQRCYRLDSPCGTLMTRLRWLIGFALAGHWCGAIHVEHEPDRRYRVRRTARLTALPSSTTPPSHANLSSTPAIAAREEQWPMTIMPPPGWWFLHPPEHTHFALIDGAFGVAPDSSIVLTFTDKPSSTGVRIAQGTVGASGSAYDSVQTVELSETGHLRYWDCTVGWAAKPSKTVKLSLMQSPTRRLETDGDAYAACMTDPPTVKASGPSSPLPSASTPSSQPFPPAPSSLKSPPPASPAPQSDSRDIASIVPPPNNPPSTHPPLPTATPSTPSAPHPAAPATAIVSTGPTGNKPPHSVPVSSGTPVKSQNIGNTATPTQMDDTYQGEVWIDLPSPTVSVHPLAPQVGDWDAAGPFAHRFSFHAWVPTYLNETFDVFTNNPPDRPAWTSATRCVIGISSKPTGKETATFTIKGALPWVSPSGSVDGAYVHC</sequence>
<protein>
    <submittedName>
        <fullName evidence="2">Uncharacterized protein</fullName>
    </submittedName>
</protein>
<feature type="compositionally biased region" description="Polar residues" evidence="1">
    <location>
        <begin position="307"/>
        <end position="329"/>
    </location>
</feature>
<organism evidence="2 3">
    <name type="scientific">Papiliotrema laurentii</name>
    <name type="common">Cryptococcus laurentii</name>
    <dbReference type="NCBI Taxonomy" id="5418"/>
    <lineage>
        <taxon>Eukaryota</taxon>
        <taxon>Fungi</taxon>
        <taxon>Dikarya</taxon>
        <taxon>Basidiomycota</taxon>
        <taxon>Agaricomycotina</taxon>
        <taxon>Tremellomycetes</taxon>
        <taxon>Tremellales</taxon>
        <taxon>Rhynchogastremaceae</taxon>
        <taxon>Papiliotrema</taxon>
    </lineage>
</organism>
<reference evidence="2" key="1">
    <citation type="submission" date="2023-02" db="EMBL/GenBank/DDBJ databases">
        <title>Identification and recombinant expression of a fungal hydrolase from Papiliotrema laurentii that hydrolyzes apple cutin and clears colloidal polyester polyurethane.</title>
        <authorList>
            <consortium name="DOE Joint Genome Institute"/>
            <person name="Roman V.A."/>
            <person name="Bojanowski C."/>
            <person name="Crable B.R."/>
            <person name="Wagner D.N."/>
            <person name="Hung C.S."/>
            <person name="Nadeau L.J."/>
            <person name="Schratz L."/>
            <person name="Haridas S."/>
            <person name="Pangilinan J."/>
            <person name="Lipzen A."/>
            <person name="Na H."/>
            <person name="Yan M."/>
            <person name="Ng V."/>
            <person name="Grigoriev I.V."/>
            <person name="Spatafora J.W."/>
            <person name="Barlow D."/>
            <person name="Biffinger J."/>
            <person name="Kelley-Loughnane N."/>
            <person name="Varaljay V.A."/>
            <person name="Crookes-Goodson W.J."/>
        </authorList>
    </citation>
    <scope>NUCLEOTIDE SEQUENCE</scope>
    <source>
        <strain evidence="2">5307AH</strain>
    </source>
</reference>
<evidence type="ECO:0000313" key="2">
    <source>
        <dbReference type="EMBL" id="KAK1920997.1"/>
    </source>
</evidence>
<dbReference type="EMBL" id="JAODAN010000012">
    <property type="protein sequence ID" value="KAK1920997.1"/>
    <property type="molecule type" value="Genomic_DNA"/>
</dbReference>
<feature type="region of interest" description="Disordered" evidence="1">
    <location>
        <begin position="202"/>
        <end position="329"/>
    </location>
</feature>
<gene>
    <name evidence="2" type="ORF">DB88DRAFT_117874</name>
</gene>
<feature type="compositionally biased region" description="Pro residues" evidence="1">
    <location>
        <begin position="229"/>
        <end position="246"/>
    </location>
</feature>
<feature type="compositionally biased region" description="Low complexity" evidence="1">
    <location>
        <begin position="214"/>
        <end position="228"/>
    </location>
</feature>